<organism evidence="3 4">
    <name type="scientific">Hymenobacter busanensis</name>
    <dbReference type="NCBI Taxonomy" id="2607656"/>
    <lineage>
        <taxon>Bacteria</taxon>
        <taxon>Pseudomonadati</taxon>
        <taxon>Bacteroidota</taxon>
        <taxon>Cytophagia</taxon>
        <taxon>Cytophagales</taxon>
        <taxon>Hymenobacteraceae</taxon>
        <taxon>Hymenobacter</taxon>
    </lineage>
</organism>
<evidence type="ECO:0000313" key="4">
    <source>
        <dbReference type="Proteomes" id="UP000326380"/>
    </source>
</evidence>
<keyword evidence="4" id="KW-1185">Reference proteome</keyword>
<accession>A0A7L4ZVC0</accession>
<dbReference type="RefSeq" id="WP_151076725.1">
    <property type="nucleotide sequence ID" value="NZ_CP047647.1"/>
</dbReference>
<feature type="compositionally biased region" description="Basic and acidic residues" evidence="1">
    <location>
        <begin position="81"/>
        <end position="93"/>
    </location>
</feature>
<evidence type="ECO:0000256" key="1">
    <source>
        <dbReference type="SAM" id="MobiDB-lite"/>
    </source>
</evidence>
<proteinExistence type="predicted"/>
<feature type="compositionally biased region" description="Basic and acidic residues" evidence="1">
    <location>
        <begin position="128"/>
        <end position="148"/>
    </location>
</feature>
<feature type="signal peptide" evidence="2">
    <location>
        <begin position="1"/>
        <end position="20"/>
    </location>
</feature>
<protein>
    <submittedName>
        <fullName evidence="3">Uncharacterized protein</fullName>
    </submittedName>
</protein>
<feature type="region of interest" description="Disordered" evidence="1">
    <location>
        <begin position="79"/>
        <end position="104"/>
    </location>
</feature>
<reference evidence="3 4" key="1">
    <citation type="submission" date="2019-09" db="EMBL/GenBank/DDBJ databases">
        <title>Genome sequence of Hymenobacter sp. M3.</title>
        <authorList>
            <person name="Srinivasan S."/>
        </authorList>
    </citation>
    <scope>NUCLEOTIDE SEQUENCE [LARGE SCALE GENOMIC DNA]</scope>
    <source>
        <strain evidence="3 4">M3</strain>
    </source>
</reference>
<dbReference type="AlphaFoldDB" id="A0A7L4ZVC0"/>
<feature type="chain" id="PRO_5043545943" evidence="2">
    <location>
        <begin position="21"/>
        <end position="161"/>
    </location>
</feature>
<feature type="compositionally biased region" description="Basic residues" evidence="1">
    <location>
        <begin position="149"/>
        <end position="161"/>
    </location>
</feature>
<dbReference type="EMBL" id="VTWU01000001">
    <property type="protein sequence ID" value="KAA9339076.1"/>
    <property type="molecule type" value="Genomic_DNA"/>
</dbReference>
<name>A0A7L4ZVC0_9BACT</name>
<evidence type="ECO:0000256" key="2">
    <source>
        <dbReference type="SAM" id="SignalP"/>
    </source>
</evidence>
<comment type="caution">
    <text evidence="3">The sequence shown here is derived from an EMBL/GenBank/DDBJ whole genome shotgun (WGS) entry which is preliminary data.</text>
</comment>
<evidence type="ECO:0000313" key="3">
    <source>
        <dbReference type="EMBL" id="KAA9339076.1"/>
    </source>
</evidence>
<dbReference type="Proteomes" id="UP000326380">
    <property type="component" value="Unassembled WGS sequence"/>
</dbReference>
<gene>
    <name evidence="3" type="ORF">F0P96_00100</name>
</gene>
<feature type="region of interest" description="Disordered" evidence="1">
    <location>
        <begin position="128"/>
        <end position="161"/>
    </location>
</feature>
<sequence length="161" mass="18314">MKKMLLLLTVATLSLTAAHAQDQNANAMNRRGGHGQMGHMDRTPEQRADMQTQRLTKQLALSAEQQNQVRTIALAQANEMEAMRGQRPTDDAGRQAMGQKMREAQARYDEQLKAVFTAEQYTKYAQLREDRMEHREEKKADIKSEKQKPKATKSKTKVKAS</sequence>
<keyword evidence="2" id="KW-0732">Signal</keyword>